<dbReference type="InterPro" id="IPR009071">
    <property type="entry name" value="HMG_box_dom"/>
</dbReference>
<evidence type="ECO:0000259" key="14">
    <source>
        <dbReference type="PROSITE" id="PS50118"/>
    </source>
</evidence>
<dbReference type="VEuPathDB" id="VectorBase:RSAN_052197"/>
<dbReference type="GO" id="GO:0005516">
    <property type="term" value="F:calmodulin binding"/>
    <property type="evidence" value="ECO:0007669"/>
    <property type="project" value="UniProtKB-KW"/>
</dbReference>
<evidence type="ECO:0000256" key="9">
    <source>
        <dbReference type="ARBA" id="ARBA00023163"/>
    </source>
</evidence>
<evidence type="ECO:0000313" key="16">
    <source>
        <dbReference type="Proteomes" id="UP000821837"/>
    </source>
</evidence>
<dbReference type="VEuPathDB" id="VectorBase:RSAN_031921"/>
<evidence type="ECO:0000256" key="1">
    <source>
        <dbReference type="ARBA" id="ARBA00004324"/>
    </source>
</evidence>
<evidence type="ECO:0000256" key="3">
    <source>
        <dbReference type="ARBA" id="ARBA00019052"/>
    </source>
</evidence>
<dbReference type="SUPFAM" id="SSF47095">
    <property type="entry name" value="HMG-box"/>
    <property type="match status" value="3"/>
</dbReference>
<keyword evidence="9" id="KW-0804">Transcription</keyword>
<evidence type="ECO:0000256" key="4">
    <source>
        <dbReference type="ARBA" id="ARBA00022782"/>
    </source>
</evidence>
<dbReference type="SMART" id="SM00398">
    <property type="entry name" value="HMG"/>
    <property type="match status" value="3"/>
</dbReference>
<proteinExistence type="inferred from homology"/>
<feature type="region of interest" description="Disordered" evidence="13">
    <location>
        <begin position="1"/>
        <end position="24"/>
    </location>
</feature>
<keyword evidence="4" id="KW-0221">Differentiation</keyword>
<dbReference type="GO" id="GO:0030154">
    <property type="term" value="P:cell differentiation"/>
    <property type="evidence" value="ECO:0007669"/>
    <property type="project" value="UniProtKB-KW"/>
</dbReference>
<dbReference type="Pfam" id="PF00505">
    <property type="entry name" value="HMG_box"/>
    <property type="match status" value="1"/>
</dbReference>
<reference evidence="15" key="2">
    <citation type="submission" date="2021-09" db="EMBL/GenBank/DDBJ databases">
        <authorList>
            <person name="Jia N."/>
            <person name="Wang J."/>
            <person name="Shi W."/>
            <person name="Du L."/>
            <person name="Sun Y."/>
            <person name="Zhan W."/>
            <person name="Jiang J."/>
            <person name="Wang Q."/>
            <person name="Zhang B."/>
            <person name="Ji P."/>
            <person name="Sakyi L.B."/>
            <person name="Cui X."/>
            <person name="Yuan T."/>
            <person name="Jiang B."/>
            <person name="Yang W."/>
            <person name="Lam T.T.-Y."/>
            <person name="Chang Q."/>
            <person name="Ding S."/>
            <person name="Wang X."/>
            <person name="Zhu J."/>
            <person name="Ruan X."/>
            <person name="Zhao L."/>
            <person name="Wei J."/>
            <person name="Que T."/>
            <person name="Du C."/>
            <person name="Cheng J."/>
            <person name="Dai P."/>
            <person name="Han X."/>
            <person name="Huang E."/>
            <person name="Gao Y."/>
            <person name="Liu J."/>
            <person name="Shao H."/>
            <person name="Ye R."/>
            <person name="Li L."/>
            <person name="Wei W."/>
            <person name="Wang X."/>
            <person name="Wang C."/>
            <person name="Huo Q."/>
            <person name="Li W."/>
            <person name="Guo W."/>
            <person name="Chen H."/>
            <person name="Chen S."/>
            <person name="Zhou L."/>
            <person name="Zhou L."/>
            <person name="Ni X."/>
            <person name="Tian J."/>
            <person name="Zhou Y."/>
            <person name="Sheng Y."/>
            <person name="Liu T."/>
            <person name="Pan Y."/>
            <person name="Xia L."/>
            <person name="Li J."/>
            <person name="Zhao F."/>
            <person name="Cao W."/>
        </authorList>
    </citation>
    <scope>NUCLEOTIDE SEQUENCE</scope>
    <source>
        <strain evidence="15">Rsan-2018</strain>
        <tissue evidence="15">Larvae</tissue>
    </source>
</reference>
<dbReference type="GO" id="GO:0001228">
    <property type="term" value="F:DNA-binding transcription activator activity, RNA polymerase II-specific"/>
    <property type="evidence" value="ECO:0007669"/>
    <property type="project" value="TreeGrafter"/>
</dbReference>
<dbReference type="InterPro" id="IPR050140">
    <property type="entry name" value="SRY-related_HMG-box_TF-like"/>
</dbReference>
<keyword evidence="7 12" id="KW-0238">DNA-binding</keyword>
<evidence type="ECO:0000256" key="7">
    <source>
        <dbReference type="ARBA" id="ARBA00023125"/>
    </source>
</evidence>
<feature type="DNA-binding region" description="HMG box" evidence="12">
    <location>
        <begin position="227"/>
        <end position="294"/>
    </location>
</feature>
<dbReference type="EMBL" id="JABSTV010001245">
    <property type="protein sequence ID" value="KAH7983764.1"/>
    <property type="molecule type" value="Genomic_DNA"/>
</dbReference>
<comment type="similarity">
    <text evidence="2">Belongs to the SRY family.</text>
</comment>
<evidence type="ECO:0000313" key="15">
    <source>
        <dbReference type="EMBL" id="KAH7983764.1"/>
    </source>
</evidence>
<dbReference type="Proteomes" id="UP000821837">
    <property type="component" value="Chromosome 1"/>
</dbReference>
<dbReference type="InterPro" id="IPR036910">
    <property type="entry name" value="HMG_box_dom_sf"/>
</dbReference>
<evidence type="ECO:0000256" key="13">
    <source>
        <dbReference type="SAM" id="MobiDB-lite"/>
    </source>
</evidence>
<accession>A0A9D4TAE7</accession>
<feature type="DNA-binding region" description="HMG box" evidence="12">
    <location>
        <begin position="20"/>
        <end position="88"/>
    </location>
</feature>
<gene>
    <name evidence="15" type="ORF">HPB52_014123</name>
</gene>
<dbReference type="Gene3D" id="1.10.30.10">
    <property type="entry name" value="High mobility group box domain"/>
    <property type="match status" value="3"/>
</dbReference>
<dbReference type="GO" id="GO:0016607">
    <property type="term" value="C:nuclear speck"/>
    <property type="evidence" value="ECO:0007669"/>
    <property type="project" value="UniProtKB-SubCell"/>
</dbReference>
<keyword evidence="16" id="KW-1185">Reference proteome</keyword>
<evidence type="ECO:0000256" key="10">
    <source>
        <dbReference type="ARBA" id="ARBA00032498"/>
    </source>
</evidence>
<dbReference type="PANTHER" id="PTHR10270:SF161">
    <property type="entry name" value="SEX-DETERMINING REGION Y PROTEIN"/>
    <property type="match status" value="1"/>
</dbReference>
<dbReference type="PANTHER" id="PTHR10270">
    <property type="entry name" value="SOX TRANSCRIPTION FACTOR"/>
    <property type="match status" value="1"/>
</dbReference>
<reference evidence="15" key="1">
    <citation type="journal article" date="2020" name="Cell">
        <title>Large-Scale Comparative Analyses of Tick Genomes Elucidate Their Genetic Diversity and Vector Capacities.</title>
        <authorList>
            <consortium name="Tick Genome and Microbiome Consortium (TIGMIC)"/>
            <person name="Jia N."/>
            <person name="Wang J."/>
            <person name="Shi W."/>
            <person name="Du L."/>
            <person name="Sun Y."/>
            <person name="Zhan W."/>
            <person name="Jiang J.F."/>
            <person name="Wang Q."/>
            <person name="Zhang B."/>
            <person name="Ji P."/>
            <person name="Bell-Sakyi L."/>
            <person name="Cui X.M."/>
            <person name="Yuan T.T."/>
            <person name="Jiang B.G."/>
            <person name="Yang W.F."/>
            <person name="Lam T.T."/>
            <person name="Chang Q.C."/>
            <person name="Ding S.J."/>
            <person name="Wang X.J."/>
            <person name="Zhu J.G."/>
            <person name="Ruan X.D."/>
            <person name="Zhao L."/>
            <person name="Wei J.T."/>
            <person name="Ye R.Z."/>
            <person name="Que T.C."/>
            <person name="Du C.H."/>
            <person name="Zhou Y.H."/>
            <person name="Cheng J.X."/>
            <person name="Dai P.F."/>
            <person name="Guo W.B."/>
            <person name="Han X.H."/>
            <person name="Huang E.J."/>
            <person name="Li L.F."/>
            <person name="Wei W."/>
            <person name="Gao Y.C."/>
            <person name="Liu J.Z."/>
            <person name="Shao H.Z."/>
            <person name="Wang X."/>
            <person name="Wang C.C."/>
            <person name="Yang T.C."/>
            <person name="Huo Q.B."/>
            <person name="Li W."/>
            <person name="Chen H.Y."/>
            <person name="Chen S.E."/>
            <person name="Zhou L.G."/>
            <person name="Ni X.B."/>
            <person name="Tian J.H."/>
            <person name="Sheng Y."/>
            <person name="Liu T."/>
            <person name="Pan Y.S."/>
            <person name="Xia L.Y."/>
            <person name="Li J."/>
            <person name="Zhao F."/>
            <person name="Cao W.C."/>
        </authorList>
    </citation>
    <scope>NUCLEOTIDE SEQUENCE</scope>
    <source>
        <strain evidence="15">Rsan-2018</strain>
    </source>
</reference>
<dbReference type="GO" id="GO:0000978">
    <property type="term" value="F:RNA polymerase II cis-regulatory region sequence-specific DNA binding"/>
    <property type="evidence" value="ECO:0007669"/>
    <property type="project" value="TreeGrafter"/>
</dbReference>
<name>A0A9D4TAE7_RHISA</name>
<feature type="region of interest" description="Disordered" evidence="13">
    <location>
        <begin position="113"/>
        <end position="155"/>
    </location>
</feature>
<evidence type="ECO:0000256" key="6">
    <source>
        <dbReference type="ARBA" id="ARBA00022928"/>
    </source>
</evidence>
<feature type="domain" description="HMG box" evidence="14">
    <location>
        <begin position="20"/>
        <end position="88"/>
    </location>
</feature>
<keyword evidence="12" id="KW-0539">Nucleus</keyword>
<protein>
    <recommendedName>
        <fullName evidence="3">Sex-determining region Y protein</fullName>
    </recommendedName>
    <alternativeName>
        <fullName evidence="10">Testis-determining factor</fullName>
    </alternativeName>
</protein>
<evidence type="ECO:0000256" key="2">
    <source>
        <dbReference type="ARBA" id="ARBA00005998"/>
    </source>
</evidence>
<evidence type="ECO:0000256" key="12">
    <source>
        <dbReference type="PROSITE-ProRule" id="PRU00267"/>
    </source>
</evidence>
<comment type="subcellular location">
    <subcellularLocation>
        <location evidence="1">Nucleus speckle</location>
    </subcellularLocation>
</comment>
<evidence type="ECO:0000256" key="5">
    <source>
        <dbReference type="ARBA" id="ARBA00022860"/>
    </source>
</evidence>
<evidence type="ECO:0000256" key="8">
    <source>
        <dbReference type="ARBA" id="ARBA00023159"/>
    </source>
</evidence>
<keyword evidence="5" id="KW-0112">Calmodulin-binding</keyword>
<keyword evidence="8" id="KW-0010">Activator</keyword>
<dbReference type="AlphaFoldDB" id="A0A9D4TAE7"/>
<feature type="region of interest" description="Disordered" evidence="13">
    <location>
        <begin position="440"/>
        <end position="466"/>
    </location>
</feature>
<dbReference type="VEuPathDB" id="VectorBase:RSAN_036487"/>
<organism evidence="15 16">
    <name type="scientific">Rhipicephalus sanguineus</name>
    <name type="common">Brown dog tick</name>
    <name type="synonym">Ixodes sanguineus</name>
    <dbReference type="NCBI Taxonomy" id="34632"/>
    <lineage>
        <taxon>Eukaryota</taxon>
        <taxon>Metazoa</taxon>
        <taxon>Ecdysozoa</taxon>
        <taxon>Arthropoda</taxon>
        <taxon>Chelicerata</taxon>
        <taxon>Arachnida</taxon>
        <taxon>Acari</taxon>
        <taxon>Parasitiformes</taxon>
        <taxon>Ixodida</taxon>
        <taxon>Ixodoidea</taxon>
        <taxon>Ixodidae</taxon>
        <taxon>Rhipicephalinae</taxon>
        <taxon>Rhipicephalus</taxon>
        <taxon>Rhipicephalus</taxon>
    </lineage>
</organism>
<comment type="caution">
    <text evidence="15">The sequence shown here is derived from an EMBL/GenBank/DDBJ whole genome shotgun (WGS) entry which is preliminary data.</text>
</comment>
<feature type="domain" description="HMG box" evidence="14">
    <location>
        <begin position="227"/>
        <end position="294"/>
    </location>
</feature>
<keyword evidence="6" id="KW-0726">Sexual differentiation</keyword>
<evidence type="ECO:0000256" key="11">
    <source>
        <dbReference type="ARBA" id="ARBA00045821"/>
    </source>
</evidence>
<sequence length="531" mass="58841">MAVPSRSRGVRHSHQLWSRIPPPTNAFTQFAQEKRRSVASEKLNEDNQRVSSRLGELWRSLSTVDRGPHQRNEADSAAVHRRRYSDYVFTQRGAHQRGEDERWVGPGMSLPGSVPDVQGKRSSSPALPRAPTRVAADRSCSIHTHLSPPPRGPNSMQPGLFFTSFRALRTTRLYQYAPADYSTPFIADYTSSAVTVTARSDEASDPGMTFPSMILVGQHNLQLRCHIPGPPNSFMLLAKEKRRSVAVGKMNVNQHVSSRLHKRWRSLSTTDNEPCQSEAAEAAAVHRRRYPDCDYCERGSRQCKGPISTEDHQHAPGGFLASSVTGSTTAAEVATVVIGVASDPGMAGPSMSRAAQQTDQLQSRVPLPTSTFVLFAQEKRRWVAAEQLNGKNQRLSSRLKKRCRFPSAAETKQYQRKAAEAAAVNRMRCLDDIFNHRAARQRKQQEQRRCSRMTVSGERSSSRALPRSLSVQEVDRICSIHPRPSSPPPMYKCRGTHAVHANASGGGQGRKRSGLRAIVRAKASALFATRP</sequence>
<dbReference type="PROSITE" id="PS50118">
    <property type="entry name" value="HMG_BOX_2"/>
    <property type="match status" value="2"/>
</dbReference>
<dbReference type="GO" id="GO:0007548">
    <property type="term" value="P:sex differentiation"/>
    <property type="evidence" value="ECO:0007669"/>
    <property type="project" value="UniProtKB-KW"/>
</dbReference>
<comment type="function">
    <text evidence="11">Transcriptional regulator that controls a genetic switch in male development. It is necessary and sufficient for initiating male sex determination by directing the development of supporting cell precursors (pre-Sertoli cells) as Sertoli rather than granulosa cells. Involved in different aspects of gene regulation including promoter activation or repression. Binds to the DNA consensus sequence 5'-[AT]AACAA[AT]-3'. SRY HMG box recognizes DNA by partial intercalation in the minor groove and promotes DNA bending. Also involved in pre-mRNA splicing. In male adult brain involved in the maintenance of motor functions of dopaminergic neurons.</text>
</comment>